<keyword evidence="1" id="KW-0812">Transmembrane</keyword>
<reference evidence="2 3" key="2">
    <citation type="submission" date="2019-01" db="EMBL/GenBank/DDBJ databases">
        <title>The decoding of complex shrimp genome reveals the adaptation for benthos swimmer, frequently molting mechanism and breeding impact on genome.</title>
        <authorList>
            <person name="Sun Y."/>
            <person name="Gao Y."/>
            <person name="Yu Y."/>
        </authorList>
    </citation>
    <scope>NUCLEOTIDE SEQUENCE [LARGE SCALE GENOMIC DNA]</scope>
    <source>
        <tissue evidence="2">Muscle</tissue>
    </source>
</reference>
<dbReference type="Gene3D" id="3.40.50.720">
    <property type="entry name" value="NAD(P)-binding Rossmann-like Domain"/>
    <property type="match status" value="1"/>
</dbReference>
<keyword evidence="3" id="KW-1185">Reference proteome</keyword>
<dbReference type="PANTHER" id="PTHR43313">
    <property type="entry name" value="SHORT-CHAIN DEHYDROGENASE/REDUCTASE FAMILY 9C"/>
    <property type="match status" value="1"/>
</dbReference>
<keyword evidence="1" id="KW-0472">Membrane</keyword>
<dbReference type="GO" id="GO:0008202">
    <property type="term" value="P:steroid metabolic process"/>
    <property type="evidence" value="ECO:0007669"/>
    <property type="project" value="TreeGrafter"/>
</dbReference>
<feature type="transmembrane region" description="Helical" evidence="1">
    <location>
        <begin position="7"/>
        <end position="25"/>
    </location>
</feature>
<dbReference type="PANTHER" id="PTHR43313:SF50">
    <property type="entry name" value="GH26015P"/>
    <property type="match status" value="1"/>
</dbReference>
<accession>A0A3R7PAM8</accession>
<sequence length="292" mass="33200">MHINSERLEHVLSLGLVCAAAAFVLNHFGFPWTHTFFGLLFPLVLIYLRTARAKVSTEAKAVLVIGCDTGVGHTLALHLDQLGFRVFACCAHAEELGAGAQALRRKGSQRLHVLQLDFNNDLQIFEVFVRVTRLLAREEKLWALVNCEGLCWTHDALQSLDFSLCKRMCDVILFRTATTVRMFLPLVMHAKGRIVTFCSIRHEFSSRREVHVYLISKHAFDEFDKCLRTQLKYQSRVNHWAPAGIRANTHPRCMFDQVVRNRGEDYSEVVKALTEALTDVIPLTKYTSSIPC</sequence>
<gene>
    <name evidence="2" type="ORF">C7M84_016682</name>
</gene>
<proteinExistence type="predicted"/>
<organism evidence="2 3">
    <name type="scientific">Penaeus vannamei</name>
    <name type="common">Whiteleg shrimp</name>
    <name type="synonym">Litopenaeus vannamei</name>
    <dbReference type="NCBI Taxonomy" id="6689"/>
    <lineage>
        <taxon>Eukaryota</taxon>
        <taxon>Metazoa</taxon>
        <taxon>Ecdysozoa</taxon>
        <taxon>Arthropoda</taxon>
        <taxon>Crustacea</taxon>
        <taxon>Multicrustacea</taxon>
        <taxon>Malacostraca</taxon>
        <taxon>Eumalacostraca</taxon>
        <taxon>Eucarida</taxon>
        <taxon>Decapoda</taxon>
        <taxon>Dendrobranchiata</taxon>
        <taxon>Penaeoidea</taxon>
        <taxon>Penaeidae</taxon>
        <taxon>Penaeus</taxon>
    </lineage>
</organism>
<dbReference type="GO" id="GO:0016491">
    <property type="term" value="F:oxidoreductase activity"/>
    <property type="evidence" value="ECO:0007669"/>
    <property type="project" value="TreeGrafter"/>
</dbReference>
<protein>
    <submittedName>
        <fullName evidence="2">D-beta-hydroxybutyrate dehydrogenase, mitochondrial-like</fullName>
    </submittedName>
</protein>
<reference evidence="2 3" key="1">
    <citation type="submission" date="2018-04" db="EMBL/GenBank/DDBJ databases">
        <authorList>
            <person name="Zhang X."/>
            <person name="Yuan J."/>
            <person name="Li F."/>
            <person name="Xiang J."/>
        </authorList>
    </citation>
    <scope>NUCLEOTIDE SEQUENCE [LARGE SCALE GENOMIC DNA]</scope>
    <source>
        <tissue evidence="2">Muscle</tissue>
    </source>
</reference>
<evidence type="ECO:0000313" key="2">
    <source>
        <dbReference type="EMBL" id="ROT65349.1"/>
    </source>
</evidence>
<dbReference type="SUPFAM" id="SSF51735">
    <property type="entry name" value="NAD(P)-binding Rossmann-fold domains"/>
    <property type="match status" value="1"/>
</dbReference>
<dbReference type="Pfam" id="PF00106">
    <property type="entry name" value="adh_short"/>
    <property type="match status" value="1"/>
</dbReference>
<evidence type="ECO:0000313" key="3">
    <source>
        <dbReference type="Proteomes" id="UP000283509"/>
    </source>
</evidence>
<dbReference type="AlphaFoldDB" id="A0A3R7PAM8"/>
<dbReference type="InterPro" id="IPR002347">
    <property type="entry name" value="SDR_fam"/>
</dbReference>
<name>A0A3R7PAM8_PENVA</name>
<dbReference type="EMBL" id="QCYY01003095">
    <property type="protein sequence ID" value="ROT65349.1"/>
    <property type="molecule type" value="Genomic_DNA"/>
</dbReference>
<dbReference type="Proteomes" id="UP000283509">
    <property type="component" value="Unassembled WGS sequence"/>
</dbReference>
<dbReference type="OrthoDB" id="2102561at2759"/>
<evidence type="ECO:0000256" key="1">
    <source>
        <dbReference type="SAM" id="Phobius"/>
    </source>
</evidence>
<comment type="caution">
    <text evidence="2">The sequence shown here is derived from an EMBL/GenBank/DDBJ whole genome shotgun (WGS) entry which is preliminary data.</text>
</comment>
<keyword evidence="1" id="KW-1133">Transmembrane helix</keyword>
<dbReference type="PRINTS" id="PR00081">
    <property type="entry name" value="GDHRDH"/>
</dbReference>
<dbReference type="InterPro" id="IPR036291">
    <property type="entry name" value="NAD(P)-bd_dom_sf"/>
</dbReference>